<sequence length="211" mass="23082">MSVFLVDDHEIVRRGIRDLLEAEGDIRVIGEAGQVAGTAEQIVACAPDVAVLDGRLPDGSGIDICRDMLSQSPDIAALFLSSYDDDDALFAAIMAGARGYVLKHIRGDELVSAVRRAARGESLIDPRLTSRVLSRIRNEHKSDAQENSLTDQERRILECIGAGMTNRQIAAKLFLAEKTVKNYVSSLMSKLGVDNRTQAALYLARGRERSR</sequence>
<dbReference type="EMBL" id="CP061169">
    <property type="protein sequence ID" value="QPZ40327.1"/>
    <property type="molecule type" value="Genomic_DNA"/>
</dbReference>
<dbReference type="Proteomes" id="UP000662814">
    <property type="component" value="Chromosome"/>
</dbReference>
<dbReference type="PROSITE" id="PS50110">
    <property type="entry name" value="RESPONSE_REGULATORY"/>
    <property type="match status" value="1"/>
</dbReference>
<dbReference type="CDD" id="cd17535">
    <property type="entry name" value="REC_NarL-like"/>
    <property type="match status" value="1"/>
</dbReference>
<organism evidence="8 9">
    <name type="scientific">Paramicrobacterium chengjingii</name>
    <dbReference type="NCBI Taxonomy" id="2769067"/>
    <lineage>
        <taxon>Bacteria</taxon>
        <taxon>Bacillati</taxon>
        <taxon>Actinomycetota</taxon>
        <taxon>Actinomycetes</taxon>
        <taxon>Micrococcales</taxon>
        <taxon>Microbacteriaceae</taxon>
        <taxon>Paramicrobacterium</taxon>
    </lineage>
</organism>
<keyword evidence="3" id="KW-0238">DNA-binding</keyword>
<dbReference type="InterPro" id="IPR016032">
    <property type="entry name" value="Sig_transdc_resp-reg_C-effctor"/>
</dbReference>
<feature type="domain" description="Response regulatory" evidence="7">
    <location>
        <begin position="2"/>
        <end position="118"/>
    </location>
</feature>
<reference evidence="8 9" key="1">
    <citation type="submission" date="2020-12" db="EMBL/GenBank/DDBJ databases">
        <title>Microbacterium sp. HY060.</title>
        <authorList>
            <person name="Zhou J."/>
        </authorList>
    </citation>
    <scope>NUCLEOTIDE SEQUENCE [LARGE SCALE GENOMIC DNA]</scope>
    <source>
        <strain evidence="8 9">HY60</strain>
    </source>
</reference>
<proteinExistence type="predicted"/>
<keyword evidence="1 5" id="KW-0597">Phosphoprotein</keyword>
<dbReference type="PANTHER" id="PTHR43214:SF24">
    <property type="entry name" value="TRANSCRIPTIONAL REGULATORY PROTEIN NARL-RELATED"/>
    <property type="match status" value="1"/>
</dbReference>
<evidence type="ECO:0000256" key="3">
    <source>
        <dbReference type="ARBA" id="ARBA00023125"/>
    </source>
</evidence>
<dbReference type="Pfam" id="PF00072">
    <property type="entry name" value="Response_reg"/>
    <property type="match status" value="1"/>
</dbReference>
<dbReference type="CDD" id="cd06170">
    <property type="entry name" value="LuxR_C_like"/>
    <property type="match status" value="1"/>
</dbReference>
<dbReference type="SMART" id="SM00421">
    <property type="entry name" value="HTH_LUXR"/>
    <property type="match status" value="1"/>
</dbReference>
<gene>
    <name evidence="8" type="ORF">HCR76_12660</name>
</gene>
<dbReference type="SUPFAM" id="SSF52172">
    <property type="entry name" value="CheY-like"/>
    <property type="match status" value="1"/>
</dbReference>
<evidence type="ECO:0000313" key="9">
    <source>
        <dbReference type="Proteomes" id="UP000662814"/>
    </source>
</evidence>
<dbReference type="InterPro" id="IPR011006">
    <property type="entry name" value="CheY-like_superfamily"/>
</dbReference>
<evidence type="ECO:0000256" key="4">
    <source>
        <dbReference type="ARBA" id="ARBA00023163"/>
    </source>
</evidence>
<dbReference type="SMART" id="SM00448">
    <property type="entry name" value="REC"/>
    <property type="match status" value="1"/>
</dbReference>
<keyword evidence="4" id="KW-0804">Transcription</keyword>
<evidence type="ECO:0000256" key="2">
    <source>
        <dbReference type="ARBA" id="ARBA00023015"/>
    </source>
</evidence>
<dbReference type="InterPro" id="IPR058245">
    <property type="entry name" value="NreC/VraR/RcsB-like_REC"/>
</dbReference>
<dbReference type="PROSITE" id="PS50043">
    <property type="entry name" value="HTH_LUXR_2"/>
    <property type="match status" value="1"/>
</dbReference>
<dbReference type="PANTHER" id="PTHR43214">
    <property type="entry name" value="TWO-COMPONENT RESPONSE REGULATOR"/>
    <property type="match status" value="1"/>
</dbReference>
<accession>A0ABX6YND8</accession>
<dbReference type="Gene3D" id="3.40.50.2300">
    <property type="match status" value="1"/>
</dbReference>
<evidence type="ECO:0000256" key="5">
    <source>
        <dbReference type="PROSITE-ProRule" id="PRU00169"/>
    </source>
</evidence>
<dbReference type="SUPFAM" id="SSF46894">
    <property type="entry name" value="C-terminal effector domain of the bipartite response regulators"/>
    <property type="match status" value="1"/>
</dbReference>
<feature type="domain" description="HTH luxR-type" evidence="6">
    <location>
        <begin position="142"/>
        <end position="207"/>
    </location>
</feature>
<keyword evidence="9" id="KW-1185">Reference proteome</keyword>
<dbReference type="InterPro" id="IPR039420">
    <property type="entry name" value="WalR-like"/>
</dbReference>
<dbReference type="PRINTS" id="PR00038">
    <property type="entry name" value="HTHLUXR"/>
</dbReference>
<evidence type="ECO:0000313" key="8">
    <source>
        <dbReference type="EMBL" id="QPZ40327.1"/>
    </source>
</evidence>
<dbReference type="Pfam" id="PF00196">
    <property type="entry name" value="GerE"/>
    <property type="match status" value="1"/>
</dbReference>
<protein>
    <submittedName>
        <fullName evidence="8">Response regulator transcription factor</fullName>
    </submittedName>
</protein>
<evidence type="ECO:0000256" key="1">
    <source>
        <dbReference type="ARBA" id="ARBA00022553"/>
    </source>
</evidence>
<keyword evidence="2" id="KW-0805">Transcription regulation</keyword>
<dbReference type="InterPro" id="IPR001789">
    <property type="entry name" value="Sig_transdc_resp-reg_receiver"/>
</dbReference>
<evidence type="ECO:0000259" key="7">
    <source>
        <dbReference type="PROSITE" id="PS50110"/>
    </source>
</evidence>
<feature type="modified residue" description="4-aspartylphosphate" evidence="5">
    <location>
        <position position="53"/>
    </location>
</feature>
<dbReference type="PROSITE" id="PS00622">
    <property type="entry name" value="HTH_LUXR_1"/>
    <property type="match status" value="1"/>
</dbReference>
<evidence type="ECO:0000259" key="6">
    <source>
        <dbReference type="PROSITE" id="PS50043"/>
    </source>
</evidence>
<dbReference type="InterPro" id="IPR000792">
    <property type="entry name" value="Tscrpt_reg_LuxR_C"/>
</dbReference>
<name>A0ABX6YND8_9MICO</name>